<name>A0A5E4PLL6_9NEOP</name>
<proteinExistence type="inferred from homology"/>
<dbReference type="InterPro" id="IPR002347">
    <property type="entry name" value="SDR_fam"/>
</dbReference>
<dbReference type="InterPro" id="IPR036291">
    <property type="entry name" value="NAD(P)-bd_dom_sf"/>
</dbReference>
<dbReference type="AlphaFoldDB" id="A0A5E4PLL6"/>
<dbReference type="PRINTS" id="PR00081">
    <property type="entry name" value="GDHRDH"/>
</dbReference>
<dbReference type="Gene3D" id="3.40.50.720">
    <property type="entry name" value="NAD(P)-binding Rossmann-like Domain"/>
    <property type="match status" value="1"/>
</dbReference>
<dbReference type="Proteomes" id="UP000324832">
    <property type="component" value="Unassembled WGS sequence"/>
</dbReference>
<comment type="similarity">
    <text evidence="1 3">Belongs to the short-chain dehydrogenases/reductases (SDR) family.</text>
</comment>
<dbReference type="GO" id="GO:0005737">
    <property type="term" value="C:cytoplasm"/>
    <property type="evidence" value="ECO:0007669"/>
    <property type="project" value="TreeGrafter"/>
</dbReference>
<sequence>MSKDIKNKVVLVTGGAIGIGYAIADRFLQKGAKTVIIIDINEKLGKDAVTSLNSKYGTNKATFYKCDVTSPETTWSEITDTYKDVDVLVNNAGILNDKEVKKTIDINVTALIEISLMFWEYNRMDKSGKGGTIINLASIYGFRIDQFLPVYQASKYAVMGFTKSLGHKYNFKRSGVRVMAICPGFTESKLTENFIVWDDKIQDAFLEFTKDKLWQKVDSVGKAAVEIFEKAESGTAWLIEGGEPVKEV</sequence>
<reference evidence="4 5" key="1">
    <citation type="submission" date="2017-07" db="EMBL/GenBank/DDBJ databases">
        <authorList>
            <person name="Talla V."/>
            <person name="Backstrom N."/>
        </authorList>
    </citation>
    <scope>NUCLEOTIDE SEQUENCE [LARGE SCALE GENOMIC DNA]</scope>
</reference>
<organism evidence="4 5">
    <name type="scientific">Leptidea sinapis</name>
    <dbReference type="NCBI Taxonomy" id="189913"/>
    <lineage>
        <taxon>Eukaryota</taxon>
        <taxon>Metazoa</taxon>
        <taxon>Ecdysozoa</taxon>
        <taxon>Arthropoda</taxon>
        <taxon>Hexapoda</taxon>
        <taxon>Insecta</taxon>
        <taxon>Pterygota</taxon>
        <taxon>Neoptera</taxon>
        <taxon>Endopterygota</taxon>
        <taxon>Lepidoptera</taxon>
        <taxon>Glossata</taxon>
        <taxon>Ditrysia</taxon>
        <taxon>Papilionoidea</taxon>
        <taxon>Pieridae</taxon>
        <taxon>Dismorphiinae</taxon>
        <taxon>Leptidea</taxon>
    </lineage>
</organism>
<dbReference type="GO" id="GO:0016616">
    <property type="term" value="F:oxidoreductase activity, acting on the CH-OH group of donors, NAD or NADP as acceptor"/>
    <property type="evidence" value="ECO:0007669"/>
    <property type="project" value="TreeGrafter"/>
</dbReference>
<dbReference type="SUPFAM" id="SSF51735">
    <property type="entry name" value="NAD(P)-binding Rossmann-fold domains"/>
    <property type="match status" value="1"/>
</dbReference>
<dbReference type="PANTHER" id="PTHR44229:SF8">
    <property type="entry name" value="ALCOHOL DEHYDROGENASE-RELATED"/>
    <property type="match status" value="1"/>
</dbReference>
<evidence type="ECO:0000313" key="4">
    <source>
        <dbReference type="EMBL" id="VVC86618.1"/>
    </source>
</evidence>
<keyword evidence="2" id="KW-0560">Oxidoreductase</keyword>
<dbReference type="EMBL" id="FZQP02000004">
    <property type="protein sequence ID" value="VVC86618.1"/>
    <property type="molecule type" value="Genomic_DNA"/>
</dbReference>
<evidence type="ECO:0000313" key="5">
    <source>
        <dbReference type="Proteomes" id="UP000324832"/>
    </source>
</evidence>
<dbReference type="PANTHER" id="PTHR44229">
    <property type="entry name" value="15-HYDROXYPROSTAGLANDIN DEHYDROGENASE [NAD(+)]"/>
    <property type="match status" value="1"/>
</dbReference>
<keyword evidence="5" id="KW-1185">Reference proteome</keyword>
<gene>
    <name evidence="4" type="ORF">LSINAPIS_LOCUS407</name>
</gene>
<dbReference type="PRINTS" id="PR00080">
    <property type="entry name" value="SDRFAMILY"/>
</dbReference>
<evidence type="ECO:0000256" key="3">
    <source>
        <dbReference type="RuleBase" id="RU000363"/>
    </source>
</evidence>
<evidence type="ECO:0000256" key="1">
    <source>
        <dbReference type="ARBA" id="ARBA00006484"/>
    </source>
</evidence>
<protein>
    <recommendedName>
        <fullName evidence="6">Alcohol dehydrogenase</fullName>
    </recommendedName>
</protein>
<evidence type="ECO:0008006" key="6">
    <source>
        <dbReference type="Google" id="ProtNLM"/>
    </source>
</evidence>
<evidence type="ECO:0000256" key="2">
    <source>
        <dbReference type="ARBA" id="ARBA00023002"/>
    </source>
</evidence>
<accession>A0A5E4PLL6</accession>
<dbReference type="Pfam" id="PF00106">
    <property type="entry name" value="adh_short"/>
    <property type="match status" value="1"/>
</dbReference>